<evidence type="ECO:0000313" key="9">
    <source>
        <dbReference type="EMBL" id="MDV3103961.1"/>
    </source>
</evidence>
<name>A0AAE4NV97_9EURY</name>
<keyword evidence="3" id="KW-0645">Protease</keyword>
<evidence type="ECO:0000256" key="7">
    <source>
        <dbReference type="ARBA" id="ARBA00023136"/>
    </source>
</evidence>
<evidence type="ECO:0000256" key="4">
    <source>
        <dbReference type="ARBA" id="ARBA00022692"/>
    </source>
</evidence>
<dbReference type="InterPro" id="IPR027557">
    <property type="entry name" value="Archaeo_ArtF"/>
</dbReference>
<accession>A0AAE4NV97</accession>
<dbReference type="GO" id="GO:0005886">
    <property type="term" value="C:plasma membrane"/>
    <property type="evidence" value="ECO:0007669"/>
    <property type="project" value="UniProtKB-SubCell"/>
</dbReference>
<keyword evidence="2" id="KW-1003">Cell membrane</keyword>
<dbReference type="GO" id="GO:0008233">
    <property type="term" value="F:peptidase activity"/>
    <property type="evidence" value="ECO:0007669"/>
    <property type="project" value="UniProtKB-KW"/>
</dbReference>
<dbReference type="Pfam" id="PF09721">
    <property type="entry name" value="Exosortase_EpsH"/>
    <property type="match status" value="1"/>
</dbReference>
<dbReference type="InterPro" id="IPR026392">
    <property type="entry name" value="Exo/Archaeosortase_dom"/>
</dbReference>
<comment type="caution">
    <text evidence="9">The sequence shown here is derived from an EMBL/GenBank/DDBJ whole genome shotgun (WGS) entry which is preliminary data.</text>
</comment>
<dbReference type="GO" id="GO:0006508">
    <property type="term" value="P:proteolysis"/>
    <property type="evidence" value="ECO:0007669"/>
    <property type="project" value="UniProtKB-KW"/>
</dbReference>
<keyword evidence="7 8" id="KW-0472">Membrane</keyword>
<feature type="transmembrane region" description="Helical" evidence="8">
    <location>
        <begin position="133"/>
        <end position="156"/>
    </location>
</feature>
<feature type="transmembrane region" description="Helical" evidence="8">
    <location>
        <begin position="71"/>
        <end position="91"/>
    </location>
</feature>
<feature type="transmembrane region" description="Helical" evidence="8">
    <location>
        <begin position="98"/>
        <end position="121"/>
    </location>
</feature>
<gene>
    <name evidence="9" type="primary">artF</name>
    <name evidence="9" type="ORF">RBI02_05300</name>
</gene>
<keyword evidence="6 8" id="KW-1133">Transmembrane helix</keyword>
<dbReference type="NCBIfam" id="TIGR04178">
    <property type="entry name" value="exo_archaeo"/>
    <property type="match status" value="1"/>
</dbReference>
<dbReference type="InterPro" id="IPR019127">
    <property type="entry name" value="Exosortase"/>
</dbReference>
<keyword evidence="4 8" id="KW-0812">Transmembrane</keyword>
<evidence type="ECO:0000256" key="3">
    <source>
        <dbReference type="ARBA" id="ARBA00022670"/>
    </source>
</evidence>
<evidence type="ECO:0000256" key="2">
    <source>
        <dbReference type="ARBA" id="ARBA00022475"/>
    </source>
</evidence>
<evidence type="ECO:0000256" key="1">
    <source>
        <dbReference type="ARBA" id="ARBA00004651"/>
    </source>
</evidence>
<dbReference type="AlphaFoldDB" id="A0AAE4NV97"/>
<reference evidence="9 10" key="1">
    <citation type="submission" date="2023-08" db="EMBL/GenBank/DDBJ databases">
        <title>Draft genome sequence of Thermococcus waiotapuensis WT1T, a thermophilic sulphur-dependent archaeon from order Thermococcales.</title>
        <authorList>
            <person name="Manners S.H."/>
            <person name="Carere C.R."/>
            <person name="Dhami M.K."/>
            <person name="Dobson R.C.J."/>
            <person name="Stott M.B."/>
        </authorList>
    </citation>
    <scope>NUCLEOTIDE SEQUENCE [LARGE SCALE GENOMIC DNA]</scope>
    <source>
        <strain evidence="9 10">WT1</strain>
    </source>
</reference>
<evidence type="ECO:0000256" key="8">
    <source>
        <dbReference type="SAM" id="Phobius"/>
    </source>
</evidence>
<feature type="transmembrane region" description="Helical" evidence="8">
    <location>
        <begin position="9"/>
        <end position="28"/>
    </location>
</feature>
<dbReference type="NCBIfam" id="TIGR04293">
    <property type="entry name" value="archaeo_artF"/>
    <property type="match status" value="1"/>
</dbReference>
<dbReference type="EMBL" id="JAVDZE010000002">
    <property type="protein sequence ID" value="MDV3103961.1"/>
    <property type="molecule type" value="Genomic_DNA"/>
</dbReference>
<protein>
    <submittedName>
        <fullName evidence="9">Archaeosortase family protein ArtF</fullName>
    </submittedName>
</protein>
<evidence type="ECO:0000313" key="10">
    <source>
        <dbReference type="Proteomes" id="UP001245683"/>
    </source>
</evidence>
<comment type="subcellular location">
    <subcellularLocation>
        <location evidence="1">Cell membrane</location>
        <topology evidence="1">Multi-pass membrane protein</topology>
    </subcellularLocation>
</comment>
<keyword evidence="10" id="KW-1185">Reference proteome</keyword>
<organism evidence="9 10">
    <name type="scientific">Thermococcus waiotapuensis</name>
    <dbReference type="NCBI Taxonomy" id="90909"/>
    <lineage>
        <taxon>Archaea</taxon>
        <taxon>Methanobacteriati</taxon>
        <taxon>Methanobacteriota</taxon>
        <taxon>Thermococci</taxon>
        <taxon>Thermococcales</taxon>
        <taxon>Thermococcaceae</taxon>
        <taxon>Thermococcus</taxon>
    </lineage>
</organism>
<evidence type="ECO:0000256" key="6">
    <source>
        <dbReference type="ARBA" id="ARBA00022989"/>
    </source>
</evidence>
<keyword evidence="5" id="KW-0378">Hydrolase</keyword>
<evidence type="ECO:0000256" key="5">
    <source>
        <dbReference type="ARBA" id="ARBA00022801"/>
    </source>
</evidence>
<sequence>MKLPKIPELAVFIGSLIVSTVVVMVLGVKYGGPLIKVEAANIHSLLSMVGIENALAGNMIYLPGERMTFEITWECSGMFSILLYTVVYFAIPKLRRHLWEYLIGVSVIYLLNLGRIFLAIYAYHTFGEGAFSLLHYTIGPLLMFTVVVLLLASAFVKSLRPN</sequence>
<dbReference type="RefSeq" id="WP_315341553.1">
    <property type="nucleotide sequence ID" value="NZ_JAVDZE010000002.1"/>
</dbReference>
<dbReference type="Proteomes" id="UP001245683">
    <property type="component" value="Unassembled WGS sequence"/>
</dbReference>
<proteinExistence type="predicted"/>